<protein>
    <submittedName>
        <fullName evidence="3">Leucine_Rich Repeat domain protein</fullName>
    </submittedName>
</protein>
<comment type="caution">
    <text evidence="3">The sequence shown here is derived from an EMBL/GenBank/DDBJ whole genome shotgun (WGS) entry which is preliminary data.</text>
</comment>
<evidence type="ECO:0000313" key="4">
    <source>
        <dbReference type="Proteomes" id="UP001642409"/>
    </source>
</evidence>
<keyword evidence="4" id="KW-1185">Reference proteome</keyword>
<evidence type="ECO:0000256" key="1">
    <source>
        <dbReference type="ARBA" id="ARBA00022614"/>
    </source>
</evidence>
<dbReference type="Proteomes" id="UP001642409">
    <property type="component" value="Unassembled WGS sequence"/>
</dbReference>
<dbReference type="InterPro" id="IPR001611">
    <property type="entry name" value="Leu-rich_rpt"/>
</dbReference>
<reference evidence="3 4" key="1">
    <citation type="submission" date="2024-07" db="EMBL/GenBank/DDBJ databases">
        <authorList>
            <person name="Akdeniz Z."/>
        </authorList>
    </citation>
    <scope>NUCLEOTIDE SEQUENCE [LARGE SCALE GENOMIC DNA]</scope>
</reference>
<gene>
    <name evidence="3" type="ORF">HINF_LOCUS49828</name>
</gene>
<dbReference type="PROSITE" id="PS51450">
    <property type="entry name" value="LRR"/>
    <property type="match status" value="1"/>
</dbReference>
<name>A0ABP1KIK6_9EUKA</name>
<dbReference type="Gene3D" id="3.80.10.10">
    <property type="entry name" value="Ribonuclease Inhibitor"/>
    <property type="match status" value="1"/>
</dbReference>
<evidence type="ECO:0000313" key="3">
    <source>
        <dbReference type="EMBL" id="CAL6061689.1"/>
    </source>
</evidence>
<accession>A0ABP1KIK6</accession>
<dbReference type="EMBL" id="CAXDID020000236">
    <property type="protein sequence ID" value="CAL6061689.1"/>
    <property type="molecule type" value="Genomic_DNA"/>
</dbReference>
<dbReference type="InterPro" id="IPR032675">
    <property type="entry name" value="LRR_dom_sf"/>
</dbReference>
<keyword evidence="2" id="KW-0677">Repeat</keyword>
<dbReference type="InterPro" id="IPR052574">
    <property type="entry name" value="CDIRP"/>
</dbReference>
<dbReference type="PANTHER" id="PTHR47566:SF1">
    <property type="entry name" value="PROTEIN NUD1"/>
    <property type="match status" value="1"/>
</dbReference>
<dbReference type="PANTHER" id="PTHR47566">
    <property type="match status" value="1"/>
</dbReference>
<keyword evidence="1" id="KW-0433">Leucine-rich repeat</keyword>
<sequence length="375" mass="43821">MSVIQLPENIDNEMIQSYKNKIIDGVLFIHLEFYLKNIEFMEHLNIIALKLQLCANVVPKLRSKTVKDLKLIYCKIQNLQEMELDNLESLFLQEEQKKLEDNALTQSITKFQNIQKLRLDGYRNLDIKPLNVMKHLQTLELNTCQFKQIDDIKELNQLKELIINYCGIVQLTALKYFMQLTKLSLISCGLVNLDQLISLTNLKILYINNNKGVDITQVQHLSQLAVLHMNECGLQILDTLRPLVNLKELIIRYNQIIYVQPLAELKQLTILNAEVNCILDASTIENNPKFRSFNIIIQNQPSKEQLSIANVLRNINYPVTLLRQMRSLRLNFKTIQIVQKLNVEQFMLQYYQRQVSFSNQVSSLFTKMSKLEYSQ</sequence>
<organism evidence="3 4">
    <name type="scientific">Hexamita inflata</name>
    <dbReference type="NCBI Taxonomy" id="28002"/>
    <lineage>
        <taxon>Eukaryota</taxon>
        <taxon>Metamonada</taxon>
        <taxon>Diplomonadida</taxon>
        <taxon>Hexamitidae</taxon>
        <taxon>Hexamitinae</taxon>
        <taxon>Hexamita</taxon>
    </lineage>
</organism>
<proteinExistence type="predicted"/>
<evidence type="ECO:0000256" key="2">
    <source>
        <dbReference type="ARBA" id="ARBA00022737"/>
    </source>
</evidence>
<dbReference type="SUPFAM" id="SSF52058">
    <property type="entry name" value="L domain-like"/>
    <property type="match status" value="1"/>
</dbReference>